<accession>A0A1A8WZN7</accession>
<dbReference type="InterPro" id="IPR059181">
    <property type="entry name" value="RWDD2A-B_C"/>
</dbReference>
<sequence>MLPGKRDKTHDKLSGVKIHNSNSNSSNVGSTNIRDNNIRSCNIGSSNIGISNIGISNIGISNIGISNIGISNIGSSNIRSSNIRSSHIRSSIINRSNIKSAEVHRGKIKGKKENLEKKTKGTSSNEGKKDNETFVECVIKDKKEREKILLQCEELQRKELEALKLIYVRDKELNIKNENNKESDTIIYMQLNDENISDNIINLTFELPKDYPLKSFLIININVKNFTPDMNSYINQEIYKDIQNYLDQESSILNIIYKVNELVENIQNRKEAVVEHISSLSDEQENTSDIKEDEGNENFQNYQNQIIDDKLPFLYYHNMSFSNHKKILARRLCYSHHILNLVKRSCIIKWAKELKIGGYSKIGYPGIIICEGPKDEVDFYINSLNKLRWKHFDCRGMDDIELNEYENIEEARVLPKTMREIDPKGMSTLSDICTQCGLRDLFLTSMKIYNPSRKTATNERNQNVQNSNKERKKKKMK</sequence>
<dbReference type="OrthoDB" id="432412at2759"/>
<evidence type="ECO:0000313" key="5">
    <source>
        <dbReference type="Proteomes" id="UP000078597"/>
    </source>
</evidence>
<dbReference type="SUPFAM" id="SSF54495">
    <property type="entry name" value="UBC-like"/>
    <property type="match status" value="1"/>
</dbReference>
<feature type="region of interest" description="Disordered" evidence="1">
    <location>
        <begin position="453"/>
        <end position="477"/>
    </location>
</feature>
<dbReference type="EMBL" id="LT594632">
    <property type="protein sequence ID" value="SCO93050.1"/>
    <property type="molecule type" value="Genomic_DNA"/>
</dbReference>
<dbReference type="Pfam" id="PF06544">
    <property type="entry name" value="Prp3_C"/>
    <property type="match status" value="1"/>
</dbReference>
<dbReference type="EMBL" id="FLQW01005135">
    <property type="protein sequence ID" value="SBS98449.1"/>
    <property type="molecule type" value="Genomic_DNA"/>
</dbReference>
<dbReference type="InterPro" id="IPR010541">
    <property type="entry name" value="Prp3_C"/>
</dbReference>
<dbReference type="AlphaFoldDB" id="A0A1A8WZN7"/>
<organism evidence="3 5">
    <name type="scientific">Plasmodium malariae</name>
    <dbReference type="NCBI Taxonomy" id="5858"/>
    <lineage>
        <taxon>Eukaryota</taxon>
        <taxon>Sar</taxon>
        <taxon>Alveolata</taxon>
        <taxon>Apicomplexa</taxon>
        <taxon>Aconoidasida</taxon>
        <taxon>Haemosporida</taxon>
        <taxon>Plasmodiidae</taxon>
        <taxon>Plasmodium</taxon>
        <taxon>Plasmodium (Plasmodium)</taxon>
    </lineage>
</organism>
<evidence type="ECO:0000313" key="3">
    <source>
        <dbReference type="EMBL" id="SBS98449.1"/>
    </source>
</evidence>
<dbReference type="KEGG" id="pmal:PMUG01_11030100"/>
<feature type="compositionally biased region" description="Basic and acidic residues" evidence="1">
    <location>
        <begin position="103"/>
        <end position="119"/>
    </location>
</feature>
<dbReference type="GeneID" id="39869761"/>
<proteinExistence type="predicted"/>
<dbReference type="Pfam" id="PF05773">
    <property type="entry name" value="RWD"/>
    <property type="match status" value="1"/>
</dbReference>
<dbReference type="Proteomes" id="UP000078597">
    <property type="component" value="Unassembled WGS sequence"/>
</dbReference>
<dbReference type="InterPro" id="IPR016135">
    <property type="entry name" value="UBQ-conjugating_enzyme/RWD"/>
</dbReference>
<evidence type="ECO:0000259" key="2">
    <source>
        <dbReference type="PROSITE" id="PS50908"/>
    </source>
</evidence>
<evidence type="ECO:0000256" key="1">
    <source>
        <dbReference type="SAM" id="MobiDB-lite"/>
    </source>
</evidence>
<reference evidence="4 6" key="3">
    <citation type="submission" date="2016-06" db="EMBL/GenBank/DDBJ databases">
        <authorList>
            <consortium name="Pathogen Informatics"/>
        </authorList>
    </citation>
    <scope>NUCLEOTIDE SEQUENCE [LARGE SCALE GENOMIC DNA]</scope>
</reference>
<feature type="domain" description="RWD" evidence="2">
    <location>
        <begin position="158"/>
        <end position="266"/>
    </location>
</feature>
<dbReference type="PANTHER" id="PTHR15955:SF8">
    <property type="entry name" value="RWD DOMAIN-CONTAINING PROTEIN 2B-RELATED"/>
    <property type="match status" value="1"/>
</dbReference>
<evidence type="ECO:0000313" key="6">
    <source>
        <dbReference type="Proteomes" id="UP000219813"/>
    </source>
</evidence>
<feature type="region of interest" description="Disordered" evidence="1">
    <location>
        <begin position="103"/>
        <end position="127"/>
    </location>
</feature>
<dbReference type="VEuPathDB" id="PlasmoDB:PmUG01_11030100"/>
<dbReference type="RefSeq" id="XP_028862490.1">
    <property type="nucleotide sequence ID" value="XM_029005952.1"/>
</dbReference>
<dbReference type="PANTHER" id="PTHR15955">
    <property type="entry name" value="RWD DOMAIN CONTAINING PROTEIN 2"/>
    <property type="match status" value="1"/>
</dbReference>
<reference evidence="5" key="2">
    <citation type="submission" date="2016-05" db="EMBL/GenBank/DDBJ databases">
        <authorList>
            <person name="Naeem Raeece"/>
        </authorList>
    </citation>
    <scope>NUCLEOTIDE SEQUENCE [LARGE SCALE GENOMIC DNA]</scope>
</reference>
<evidence type="ECO:0000313" key="4">
    <source>
        <dbReference type="EMBL" id="SCO93050.1"/>
    </source>
</evidence>
<dbReference type="Proteomes" id="UP000219813">
    <property type="component" value="Chromosome 11"/>
</dbReference>
<feature type="compositionally biased region" description="Polar residues" evidence="1">
    <location>
        <begin position="453"/>
        <end position="467"/>
    </location>
</feature>
<protein>
    <recommendedName>
        <fullName evidence="2">RWD domain-containing protein</fullName>
    </recommendedName>
</protein>
<feature type="region of interest" description="Disordered" evidence="1">
    <location>
        <begin position="1"/>
        <end position="34"/>
    </location>
</feature>
<name>A0A1A8WZN7_PLAMA</name>
<dbReference type="CDD" id="cd24163">
    <property type="entry name" value="RWDD2_C"/>
    <property type="match status" value="1"/>
</dbReference>
<gene>
    <name evidence="4" type="primary">PmUG01_11030100</name>
    <name evidence="3" type="ORF">PMALA_063540</name>
    <name evidence="4" type="ORF">PMUG01_11030100</name>
</gene>
<dbReference type="InterPro" id="IPR017359">
    <property type="entry name" value="Phi-like"/>
</dbReference>
<dbReference type="Gene3D" id="3.10.110.10">
    <property type="entry name" value="Ubiquitin Conjugating Enzyme"/>
    <property type="match status" value="1"/>
</dbReference>
<dbReference type="InterPro" id="IPR006575">
    <property type="entry name" value="RWD_dom"/>
</dbReference>
<reference evidence="3" key="1">
    <citation type="submission" date="2016-05" db="EMBL/GenBank/DDBJ databases">
        <authorList>
            <person name="Lavstsen T."/>
            <person name="Jespersen J.S."/>
        </authorList>
    </citation>
    <scope>NUCLEOTIDE SEQUENCE [LARGE SCALE GENOMIC DNA]</scope>
</reference>
<feature type="compositionally biased region" description="Basic and acidic residues" evidence="1">
    <location>
        <begin position="1"/>
        <end position="14"/>
    </location>
</feature>
<keyword evidence="6" id="KW-1185">Reference proteome</keyword>
<dbReference type="PROSITE" id="PS50908">
    <property type="entry name" value="RWD"/>
    <property type="match status" value="1"/>
</dbReference>
<dbReference type="OMA" id="GIIICEG"/>